<evidence type="ECO:0000313" key="10">
    <source>
        <dbReference type="EMBL" id="MBP3964872.1"/>
    </source>
</evidence>
<feature type="transmembrane region" description="Helical" evidence="7">
    <location>
        <begin position="69"/>
        <end position="89"/>
    </location>
</feature>
<dbReference type="InterPro" id="IPR003593">
    <property type="entry name" value="AAA+_ATPase"/>
</dbReference>
<feature type="transmembrane region" description="Helical" evidence="7">
    <location>
        <begin position="30"/>
        <end position="57"/>
    </location>
</feature>
<dbReference type="RefSeq" id="WP_210660862.1">
    <property type="nucleotide sequence ID" value="NZ_JAGKSP010000008.1"/>
</dbReference>
<dbReference type="InterPro" id="IPR003439">
    <property type="entry name" value="ABC_transporter-like_ATP-bd"/>
</dbReference>
<evidence type="ECO:0000256" key="1">
    <source>
        <dbReference type="ARBA" id="ARBA00004651"/>
    </source>
</evidence>
<name>A0ABS5CG62_9BACL</name>
<dbReference type="InterPro" id="IPR027417">
    <property type="entry name" value="P-loop_NTPase"/>
</dbReference>
<gene>
    <name evidence="10" type="ORF">I8J30_19295</name>
</gene>
<keyword evidence="11" id="KW-1185">Reference proteome</keyword>
<dbReference type="PANTHER" id="PTHR43394">
    <property type="entry name" value="ATP-DEPENDENT PERMEASE MDL1, MITOCHONDRIAL"/>
    <property type="match status" value="1"/>
</dbReference>
<accession>A0ABS5CG62</accession>
<comment type="subcellular location">
    <subcellularLocation>
        <location evidence="1">Cell membrane</location>
        <topology evidence="1">Multi-pass membrane protein</topology>
    </subcellularLocation>
</comment>
<dbReference type="PROSITE" id="PS50929">
    <property type="entry name" value="ABC_TM1F"/>
    <property type="match status" value="1"/>
</dbReference>
<evidence type="ECO:0000256" key="4">
    <source>
        <dbReference type="ARBA" id="ARBA00022840"/>
    </source>
</evidence>
<sequence length="609" mass="68757">METQAALSPKKTLIRNLKWLLTALWRHDTAAVLFMAVAAIAEAVVPMIVVLIPKLVLDAIAQSRNLKGLYTVIIGLGLLLFAAQAIATWSTHQVWPRFSVFRMQLIRLSGKKFMEMNQEDIENAKVLDFSQKADNAVQNDGNGVEGLLHSVTEILNRALVVIGCSAILLNLNVVVILVLGIIISINFYVNLRNRYVEKSILDSLSTIFRQTDYIMAATKNFKFGKDIRLFGLSKWLSDKFWSVVSVDIAKSWLLRKRYIIIDAVYNIGIVVQEAVLYAWLIYKVLYADLSIADFTMYAAAVRAFSSNFGQLLERFAEYLQQNMRVDDYLAFIELPIRDNSLERIALAPDSKASYTIEFQNVSFQYSGRDDYALRNVSIVLKPKERLAIIGLNGAGKTTFIKLLTRIYEPTEGRILLNGTDIRHFDKKTYYQMFSVVFQEIMMFAFSVKENVAVRELEVLDADKVERAVQGAGLGDKIANLPKGYDTYVQKVLDEEGIEFSGGQNQKIALARALYKDAPIVVLDEPTSALDALAEYEVYQSFDRMIGEKTAIYISHRLSSTRFCTNIAVFNDGRIEEYGTHQALIAQGGTYKKMFDMQAVYYSNEVKVVG</sequence>
<comment type="caution">
    <text evidence="10">The sequence shown here is derived from an EMBL/GenBank/DDBJ whole genome shotgun (WGS) entry which is preliminary data.</text>
</comment>
<keyword evidence="2 7" id="KW-0812">Transmembrane</keyword>
<dbReference type="SMART" id="SM00382">
    <property type="entry name" value="AAA"/>
    <property type="match status" value="1"/>
</dbReference>
<dbReference type="InterPro" id="IPR011527">
    <property type="entry name" value="ABC1_TM_dom"/>
</dbReference>
<evidence type="ECO:0000256" key="6">
    <source>
        <dbReference type="ARBA" id="ARBA00023136"/>
    </source>
</evidence>
<evidence type="ECO:0000256" key="3">
    <source>
        <dbReference type="ARBA" id="ARBA00022741"/>
    </source>
</evidence>
<keyword evidence="3" id="KW-0547">Nucleotide-binding</keyword>
<feature type="domain" description="ABC transporter" evidence="8">
    <location>
        <begin position="356"/>
        <end position="596"/>
    </location>
</feature>
<evidence type="ECO:0000259" key="9">
    <source>
        <dbReference type="PROSITE" id="PS50929"/>
    </source>
</evidence>
<dbReference type="InterPro" id="IPR036640">
    <property type="entry name" value="ABC1_TM_sf"/>
</dbReference>
<keyword evidence="5 7" id="KW-1133">Transmembrane helix</keyword>
<evidence type="ECO:0000256" key="2">
    <source>
        <dbReference type="ARBA" id="ARBA00022692"/>
    </source>
</evidence>
<evidence type="ECO:0000313" key="11">
    <source>
        <dbReference type="Proteomes" id="UP000673394"/>
    </source>
</evidence>
<dbReference type="PROSITE" id="PS50893">
    <property type="entry name" value="ABC_TRANSPORTER_2"/>
    <property type="match status" value="1"/>
</dbReference>
<reference evidence="10 11" key="1">
    <citation type="submission" date="2021-04" db="EMBL/GenBank/DDBJ databases">
        <title>Paenibacillus sp. DLE-14 whole genome sequence.</title>
        <authorList>
            <person name="Ham Y.J."/>
        </authorList>
    </citation>
    <scope>NUCLEOTIDE SEQUENCE [LARGE SCALE GENOMIC DNA]</scope>
    <source>
        <strain evidence="10 11">DLE-14</strain>
    </source>
</reference>
<feature type="transmembrane region" description="Helical" evidence="7">
    <location>
        <begin position="258"/>
        <end position="282"/>
    </location>
</feature>
<dbReference type="SUPFAM" id="SSF90123">
    <property type="entry name" value="ABC transporter transmembrane region"/>
    <property type="match status" value="1"/>
</dbReference>
<proteinExistence type="predicted"/>
<dbReference type="SUPFAM" id="SSF52540">
    <property type="entry name" value="P-loop containing nucleoside triphosphate hydrolases"/>
    <property type="match status" value="1"/>
</dbReference>
<dbReference type="Pfam" id="PF00005">
    <property type="entry name" value="ABC_tran"/>
    <property type="match status" value="1"/>
</dbReference>
<dbReference type="PANTHER" id="PTHR43394:SF1">
    <property type="entry name" value="ATP-BINDING CASSETTE SUB-FAMILY B MEMBER 10, MITOCHONDRIAL"/>
    <property type="match status" value="1"/>
</dbReference>
<evidence type="ECO:0000259" key="8">
    <source>
        <dbReference type="PROSITE" id="PS50893"/>
    </source>
</evidence>
<evidence type="ECO:0000256" key="5">
    <source>
        <dbReference type="ARBA" id="ARBA00022989"/>
    </source>
</evidence>
<feature type="domain" description="ABC transmembrane type-1" evidence="9">
    <location>
        <begin position="33"/>
        <end position="320"/>
    </location>
</feature>
<dbReference type="Gene3D" id="1.20.1560.10">
    <property type="entry name" value="ABC transporter type 1, transmembrane domain"/>
    <property type="match status" value="1"/>
</dbReference>
<dbReference type="InterPro" id="IPR039421">
    <property type="entry name" value="Type_1_exporter"/>
</dbReference>
<organism evidence="10 11">
    <name type="scientific">Paenibacillus lignilyticus</name>
    <dbReference type="NCBI Taxonomy" id="1172615"/>
    <lineage>
        <taxon>Bacteria</taxon>
        <taxon>Bacillati</taxon>
        <taxon>Bacillota</taxon>
        <taxon>Bacilli</taxon>
        <taxon>Bacillales</taxon>
        <taxon>Paenibacillaceae</taxon>
        <taxon>Paenibacillus</taxon>
    </lineage>
</organism>
<dbReference type="Gene3D" id="3.40.50.300">
    <property type="entry name" value="P-loop containing nucleotide triphosphate hydrolases"/>
    <property type="match status" value="1"/>
</dbReference>
<feature type="transmembrane region" description="Helical" evidence="7">
    <location>
        <begin position="158"/>
        <end position="189"/>
    </location>
</feature>
<keyword evidence="6 7" id="KW-0472">Membrane</keyword>
<evidence type="ECO:0000256" key="7">
    <source>
        <dbReference type="SAM" id="Phobius"/>
    </source>
</evidence>
<dbReference type="GO" id="GO:0005524">
    <property type="term" value="F:ATP binding"/>
    <property type="evidence" value="ECO:0007669"/>
    <property type="project" value="UniProtKB-KW"/>
</dbReference>
<dbReference type="EMBL" id="JAGKSP010000008">
    <property type="protein sequence ID" value="MBP3964872.1"/>
    <property type="molecule type" value="Genomic_DNA"/>
</dbReference>
<dbReference type="Proteomes" id="UP000673394">
    <property type="component" value="Unassembled WGS sequence"/>
</dbReference>
<keyword evidence="4 10" id="KW-0067">ATP-binding</keyword>
<protein>
    <submittedName>
        <fullName evidence="10">ABC transporter ATP-binding protein</fullName>
    </submittedName>
</protein>